<dbReference type="CDD" id="cd11041">
    <property type="entry name" value="CYP503A1-like"/>
    <property type="match status" value="1"/>
</dbReference>
<dbReference type="GO" id="GO:0020037">
    <property type="term" value="F:heme binding"/>
    <property type="evidence" value="ECO:0007669"/>
    <property type="project" value="InterPro"/>
</dbReference>
<feature type="transmembrane region" description="Helical" evidence="8">
    <location>
        <begin position="20"/>
        <end position="37"/>
    </location>
</feature>
<dbReference type="InterPro" id="IPR001128">
    <property type="entry name" value="Cyt_P450"/>
</dbReference>
<reference evidence="9" key="1">
    <citation type="submission" date="2021-01" db="EMBL/GenBank/DDBJ databases">
        <authorList>
            <consortium name="Aspergillus puulaauensis MK2 genome sequencing consortium"/>
            <person name="Kazuki M."/>
            <person name="Futagami T."/>
        </authorList>
    </citation>
    <scope>NUCLEOTIDE SEQUENCE</scope>
    <source>
        <strain evidence="9">MK2</strain>
    </source>
</reference>
<evidence type="ECO:0008006" key="11">
    <source>
        <dbReference type="Google" id="ProtNLM"/>
    </source>
</evidence>
<dbReference type="GO" id="GO:0019748">
    <property type="term" value="P:secondary metabolic process"/>
    <property type="evidence" value="ECO:0007669"/>
    <property type="project" value="UniProtKB-ARBA"/>
</dbReference>
<keyword evidence="3 7" id="KW-0479">Metal-binding</keyword>
<feature type="binding site" description="axial binding residue" evidence="7">
    <location>
        <position position="436"/>
    </location>
    <ligand>
        <name>heme</name>
        <dbReference type="ChEBI" id="CHEBI:30413"/>
    </ligand>
    <ligandPart>
        <name>Fe</name>
        <dbReference type="ChEBI" id="CHEBI:18248"/>
    </ligandPart>
</feature>
<keyword evidence="8" id="KW-0472">Membrane</keyword>
<reference evidence="9" key="2">
    <citation type="submission" date="2021-02" db="EMBL/GenBank/DDBJ databases">
        <title>Aspergillus puulaauensis MK2 genome sequence.</title>
        <authorList>
            <person name="Futagami T."/>
            <person name="Mori K."/>
            <person name="Kadooka C."/>
            <person name="Tanaka T."/>
        </authorList>
    </citation>
    <scope>NUCLEOTIDE SEQUENCE</scope>
    <source>
        <strain evidence="9">MK2</strain>
    </source>
</reference>
<dbReference type="Pfam" id="PF00067">
    <property type="entry name" value="p450"/>
    <property type="match status" value="1"/>
</dbReference>
<dbReference type="GO" id="GO:0005506">
    <property type="term" value="F:iron ion binding"/>
    <property type="evidence" value="ECO:0007669"/>
    <property type="project" value="InterPro"/>
</dbReference>
<evidence type="ECO:0000256" key="8">
    <source>
        <dbReference type="SAM" id="Phobius"/>
    </source>
</evidence>
<name>A0A7R7XWT9_9EURO</name>
<dbReference type="AlphaFoldDB" id="A0A7R7XWT9"/>
<comment type="cofactor">
    <cofactor evidence="1 7">
        <name>heme</name>
        <dbReference type="ChEBI" id="CHEBI:30413"/>
    </cofactor>
</comment>
<accession>A0A7R7XWT9</accession>
<evidence type="ECO:0000256" key="3">
    <source>
        <dbReference type="ARBA" id="ARBA00022723"/>
    </source>
</evidence>
<keyword evidence="8" id="KW-0812">Transmembrane</keyword>
<dbReference type="SUPFAM" id="SSF48264">
    <property type="entry name" value="Cytochrome P450"/>
    <property type="match status" value="1"/>
</dbReference>
<dbReference type="Proteomes" id="UP000654913">
    <property type="component" value="Chromosome 6"/>
</dbReference>
<dbReference type="OrthoDB" id="1844152at2759"/>
<evidence type="ECO:0000256" key="6">
    <source>
        <dbReference type="ARBA" id="ARBA00023033"/>
    </source>
</evidence>
<dbReference type="GO" id="GO:0004497">
    <property type="term" value="F:monooxygenase activity"/>
    <property type="evidence" value="ECO:0007669"/>
    <property type="project" value="UniProtKB-KW"/>
</dbReference>
<dbReference type="GeneID" id="64978405"/>
<dbReference type="RefSeq" id="XP_041560594.1">
    <property type="nucleotide sequence ID" value="XM_041694800.1"/>
</dbReference>
<dbReference type="Gene3D" id="1.10.630.10">
    <property type="entry name" value="Cytochrome P450"/>
    <property type="match status" value="1"/>
</dbReference>
<keyword evidence="8" id="KW-1133">Transmembrane helix</keyword>
<keyword evidence="4" id="KW-0560">Oxidoreductase</keyword>
<dbReference type="PRINTS" id="PR00465">
    <property type="entry name" value="EP450IV"/>
</dbReference>
<evidence type="ECO:0000256" key="4">
    <source>
        <dbReference type="ARBA" id="ARBA00023002"/>
    </source>
</evidence>
<dbReference type="KEGG" id="apuu:APUU_61456S"/>
<evidence type="ECO:0000313" key="9">
    <source>
        <dbReference type="EMBL" id="BCS28408.1"/>
    </source>
</evidence>
<evidence type="ECO:0000256" key="1">
    <source>
        <dbReference type="ARBA" id="ARBA00001971"/>
    </source>
</evidence>
<gene>
    <name evidence="9" type="ORF">APUU_61456S</name>
</gene>
<keyword evidence="10" id="KW-1185">Reference proteome</keyword>
<proteinExistence type="inferred from homology"/>
<dbReference type="GO" id="GO:0016705">
    <property type="term" value="F:oxidoreductase activity, acting on paired donors, with incorporation or reduction of molecular oxygen"/>
    <property type="evidence" value="ECO:0007669"/>
    <property type="project" value="InterPro"/>
</dbReference>
<dbReference type="InterPro" id="IPR036396">
    <property type="entry name" value="Cyt_P450_sf"/>
</dbReference>
<comment type="similarity">
    <text evidence="2">Belongs to the cytochrome P450 family.</text>
</comment>
<protein>
    <recommendedName>
        <fullName evidence="11">Cytochrome P450</fullName>
    </recommendedName>
</protein>
<sequence length="490" mass="55648">MSLSSVSVYLRTPWMENQPLAALLFGLGTALFLLAHFRRQSLNLPRFEVTSDVLKTIEEGHAQYPDDAFILSMVGMELVILPRSGIDLIKALPEEHVSIKKHHHDVFLGEYTYMGTKAPEFDEAMRYDLTRNTPTVMASFVAEVKYAVEENFGRPSDWAAFQPRASMSRIASLMSGRAFVGLPLSRDETWVRSTVNYTQDVTRAWLILRMIPWVIRPFVAPFLPQVRSLKNQRRMTENRLKPLLDHPETQSSGGEPGGDMLRWFRQRYPDSPTAKQLARDQLLATFASIYNLSNALTYLLFDLASYPEHIEPLRAELQEVLKGERINKENIQKLKKLDSFIRESQRLSPPSLANMPRIVTSPGGLKLPSGHTIPCGMRVMVRAHTINHDPTLWPNPSAFDGFRFSKLREQPGNTFKYQHATTGTDNINFGHGLWACPGRHFASSQMKVVLAHLLLNYDTKLPEGVEMPKQQHFGLAIVPDTEKMVLLKAR</sequence>
<keyword evidence="6" id="KW-0503">Monooxygenase</keyword>
<dbReference type="EMBL" id="AP024448">
    <property type="protein sequence ID" value="BCS28408.1"/>
    <property type="molecule type" value="Genomic_DNA"/>
</dbReference>
<dbReference type="InterPro" id="IPR002403">
    <property type="entry name" value="Cyt_P450_E_grp-IV"/>
</dbReference>
<evidence type="ECO:0000256" key="2">
    <source>
        <dbReference type="ARBA" id="ARBA00010617"/>
    </source>
</evidence>
<dbReference type="PANTHER" id="PTHR46206:SF6">
    <property type="entry name" value="CYTOCHROME P450 MONOOXYGENASE AN1598-RELATED"/>
    <property type="match status" value="1"/>
</dbReference>
<evidence type="ECO:0000256" key="5">
    <source>
        <dbReference type="ARBA" id="ARBA00023004"/>
    </source>
</evidence>
<dbReference type="PANTHER" id="PTHR46206">
    <property type="entry name" value="CYTOCHROME P450"/>
    <property type="match status" value="1"/>
</dbReference>
<evidence type="ECO:0000256" key="7">
    <source>
        <dbReference type="PIRSR" id="PIRSR602403-1"/>
    </source>
</evidence>
<keyword evidence="5 7" id="KW-0408">Iron</keyword>
<organism evidence="9 10">
    <name type="scientific">Aspergillus puulaauensis</name>
    <dbReference type="NCBI Taxonomy" id="1220207"/>
    <lineage>
        <taxon>Eukaryota</taxon>
        <taxon>Fungi</taxon>
        <taxon>Dikarya</taxon>
        <taxon>Ascomycota</taxon>
        <taxon>Pezizomycotina</taxon>
        <taxon>Eurotiomycetes</taxon>
        <taxon>Eurotiomycetidae</taxon>
        <taxon>Eurotiales</taxon>
        <taxon>Aspergillaceae</taxon>
        <taxon>Aspergillus</taxon>
    </lineage>
</organism>
<evidence type="ECO:0000313" key="10">
    <source>
        <dbReference type="Proteomes" id="UP000654913"/>
    </source>
</evidence>
<keyword evidence="7" id="KW-0349">Heme</keyword>